<reference evidence="2 3" key="1">
    <citation type="submission" date="2021-06" db="EMBL/GenBank/DDBJ databases">
        <authorList>
            <person name="Kallberg Y."/>
            <person name="Tangrot J."/>
            <person name="Rosling A."/>
        </authorList>
    </citation>
    <scope>NUCLEOTIDE SEQUENCE [LARGE SCALE GENOMIC DNA]</scope>
    <source>
        <strain evidence="2 3">120-4 pot B 10/14</strain>
    </source>
</reference>
<evidence type="ECO:0000313" key="2">
    <source>
        <dbReference type="EMBL" id="CAG8720786.1"/>
    </source>
</evidence>
<evidence type="ECO:0000256" key="1">
    <source>
        <dbReference type="SAM" id="MobiDB-lite"/>
    </source>
</evidence>
<proteinExistence type="predicted"/>
<comment type="caution">
    <text evidence="2">The sequence shown here is derived from an EMBL/GenBank/DDBJ whole genome shotgun (WGS) entry which is preliminary data.</text>
</comment>
<feature type="region of interest" description="Disordered" evidence="1">
    <location>
        <begin position="43"/>
        <end position="99"/>
    </location>
</feature>
<protein>
    <submittedName>
        <fullName evidence="2">41135_t:CDS:1</fullName>
    </submittedName>
</protein>
<evidence type="ECO:0000313" key="3">
    <source>
        <dbReference type="Proteomes" id="UP000789901"/>
    </source>
</evidence>
<keyword evidence="3" id="KW-1185">Reference proteome</keyword>
<accession>A0ABN7V3Q8</accession>
<organism evidence="2 3">
    <name type="scientific">Gigaspora margarita</name>
    <dbReference type="NCBI Taxonomy" id="4874"/>
    <lineage>
        <taxon>Eukaryota</taxon>
        <taxon>Fungi</taxon>
        <taxon>Fungi incertae sedis</taxon>
        <taxon>Mucoromycota</taxon>
        <taxon>Glomeromycotina</taxon>
        <taxon>Glomeromycetes</taxon>
        <taxon>Diversisporales</taxon>
        <taxon>Gigasporaceae</taxon>
        <taxon>Gigaspora</taxon>
    </lineage>
</organism>
<feature type="compositionally biased region" description="Low complexity" evidence="1">
    <location>
        <begin position="71"/>
        <end position="82"/>
    </location>
</feature>
<name>A0ABN7V3Q8_GIGMA</name>
<dbReference type="Proteomes" id="UP000789901">
    <property type="component" value="Unassembled WGS sequence"/>
</dbReference>
<gene>
    <name evidence="2" type="ORF">GMARGA_LOCUS13504</name>
</gene>
<feature type="compositionally biased region" description="Acidic residues" evidence="1">
    <location>
        <begin position="83"/>
        <end position="93"/>
    </location>
</feature>
<sequence length="99" mass="11413">KLVANIAIFEFDIPKLALFYNWYYEQLESDKSSDITKIVTRFNNRPGNQNNNFELLDPNSDNNESSDDNLIESNNESKSMESSESETELETNSDIDSKH</sequence>
<dbReference type="EMBL" id="CAJVQB010008592">
    <property type="protein sequence ID" value="CAG8720786.1"/>
    <property type="molecule type" value="Genomic_DNA"/>
</dbReference>
<feature type="compositionally biased region" description="Low complexity" evidence="1">
    <location>
        <begin position="43"/>
        <end position="63"/>
    </location>
</feature>
<feature type="non-terminal residue" evidence="2">
    <location>
        <position position="1"/>
    </location>
</feature>